<dbReference type="EC" id="3.2.1.28" evidence="3 7"/>
<reference evidence="8" key="1">
    <citation type="submission" date="2020-11" db="EMBL/GenBank/DDBJ databases">
        <authorList>
            <person name="Tran Van P."/>
        </authorList>
    </citation>
    <scope>NUCLEOTIDE SEQUENCE</scope>
</reference>
<dbReference type="PANTHER" id="PTHR23403">
    <property type="entry name" value="TREHALASE"/>
    <property type="match status" value="1"/>
</dbReference>
<dbReference type="EMBL" id="OC318112">
    <property type="protein sequence ID" value="CAD7400624.1"/>
    <property type="molecule type" value="Genomic_DNA"/>
</dbReference>
<dbReference type="InterPro" id="IPR018232">
    <property type="entry name" value="Glyco_hydro_37_CS"/>
</dbReference>
<evidence type="ECO:0000256" key="3">
    <source>
        <dbReference type="ARBA" id="ARBA00012757"/>
    </source>
</evidence>
<sequence>MDLGPGLLEVPAQYHSTNISSTSWWAWLYHEAIFVFPCLIDLLSLCGVAGGSISHSELSTITVHHGDDELGLPEKALEYMKYAEEWMESVNEILWHEDVGAWLDYDIMNNVRRNYFYPTNIAPLWTGCFDIRKGRQQIAKILKYLEKTRIMINLGGIPATLEQSGEQWDYPNAWPPLQYIMIYALDASGDDWAKELAYQISEKWVRSNYKTFNETSAMYEKYDATVSGGHGSGGEYNVQLGFGWTNGVIMELLDKYGDRLTAEDRFEDNKPLVASIAVDGSVSTFGQVLTLVLALVVPLVIGCIG</sequence>
<evidence type="ECO:0000256" key="2">
    <source>
        <dbReference type="ARBA" id="ARBA00005615"/>
    </source>
</evidence>
<keyword evidence="5 7" id="KW-0378">Hydrolase</keyword>
<gene>
    <name evidence="8" type="ORF">TCEB3V08_LOCUS5613</name>
</gene>
<evidence type="ECO:0000256" key="7">
    <source>
        <dbReference type="RuleBase" id="RU361180"/>
    </source>
</evidence>
<comment type="catalytic activity">
    <reaction evidence="1 7">
        <text>alpha,alpha-trehalose + H2O = alpha-D-glucose + beta-D-glucose</text>
        <dbReference type="Rhea" id="RHEA:32675"/>
        <dbReference type="ChEBI" id="CHEBI:15377"/>
        <dbReference type="ChEBI" id="CHEBI:15903"/>
        <dbReference type="ChEBI" id="CHEBI:16551"/>
        <dbReference type="ChEBI" id="CHEBI:17925"/>
        <dbReference type="EC" id="3.2.1.28"/>
    </reaction>
</comment>
<name>A0A7R9CTA4_TIMCR</name>
<dbReference type="InterPro" id="IPR012341">
    <property type="entry name" value="6hp_glycosidase-like_sf"/>
</dbReference>
<dbReference type="Pfam" id="PF01204">
    <property type="entry name" value="Trehalase"/>
    <property type="match status" value="1"/>
</dbReference>
<keyword evidence="6 7" id="KW-0326">Glycosidase</keyword>
<evidence type="ECO:0000256" key="4">
    <source>
        <dbReference type="ARBA" id="ARBA00019905"/>
    </source>
</evidence>
<evidence type="ECO:0000256" key="1">
    <source>
        <dbReference type="ARBA" id="ARBA00001576"/>
    </source>
</evidence>
<organism evidence="8">
    <name type="scientific">Timema cristinae</name>
    <name type="common">Walking stick</name>
    <dbReference type="NCBI Taxonomy" id="61476"/>
    <lineage>
        <taxon>Eukaryota</taxon>
        <taxon>Metazoa</taxon>
        <taxon>Ecdysozoa</taxon>
        <taxon>Arthropoda</taxon>
        <taxon>Hexapoda</taxon>
        <taxon>Insecta</taxon>
        <taxon>Pterygota</taxon>
        <taxon>Neoptera</taxon>
        <taxon>Polyneoptera</taxon>
        <taxon>Phasmatodea</taxon>
        <taxon>Timematodea</taxon>
        <taxon>Timematoidea</taxon>
        <taxon>Timematidae</taxon>
        <taxon>Timema</taxon>
    </lineage>
</organism>
<dbReference type="Gene3D" id="1.50.10.10">
    <property type="match status" value="1"/>
</dbReference>
<evidence type="ECO:0000256" key="5">
    <source>
        <dbReference type="ARBA" id="ARBA00022801"/>
    </source>
</evidence>
<dbReference type="SUPFAM" id="SSF48208">
    <property type="entry name" value="Six-hairpin glycosidases"/>
    <property type="match status" value="1"/>
</dbReference>
<dbReference type="PANTHER" id="PTHR23403:SF1">
    <property type="entry name" value="TREHALASE"/>
    <property type="match status" value="1"/>
</dbReference>
<evidence type="ECO:0000313" key="8">
    <source>
        <dbReference type="EMBL" id="CAD7400624.1"/>
    </source>
</evidence>
<dbReference type="GO" id="GO:0005993">
    <property type="term" value="P:trehalose catabolic process"/>
    <property type="evidence" value="ECO:0007669"/>
    <property type="project" value="TreeGrafter"/>
</dbReference>
<protein>
    <recommendedName>
        <fullName evidence="4 7">Trehalase</fullName>
        <ecNumber evidence="3 7">3.2.1.28</ecNumber>
    </recommendedName>
    <alternativeName>
        <fullName evidence="7">Alpha-trehalose glucohydrolase</fullName>
    </alternativeName>
</protein>
<dbReference type="GO" id="GO:0004555">
    <property type="term" value="F:alpha,alpha-trehalase activity"/>
    <property type="evidence" value="ECO:0007669"/>
    <property type="project" value="UniProtKB-EC"/>
</dbReference>
<dbReference type="PRINTS" id="PR00744">
    <property type="entry name" value="GLHYDRLASE37"/>
</dbReference>
<dbReference type="AlphaFoldDB" id="A0A7R9CTA4"/>
<comment type="similarity">
    <text evidence="2 7">Belongs to the glycosyl hydrolase 37 family.</text>
</comment>
<dbReference type="PROSITE" id="PS00928">
    <property type="entry name" value="TREHALASE_2"/>
    <property type="match status" value="1"/>
</dbReference>
<dbReference type="InterPro" id="IPR001661">
    <property type="entry name" value="Glyco_hydro_37"/>
</dbReference>
<evidence type="ECO:0000256" key="6">
    <source>
        <dbReference type="ARBA" id="ARBA00023295"/>
    </source>
</evidence>
<accession>A0A7R9CTA4</accession>
<proteinExistence type="inferred from homology"/>
<dbReference type="InterPro" id="IPR008928">
    <property type="entry name" value="6-hairpin_glycosidase_sf"/>
</dbReference>